<protein>
    <recommendedName>
        <fullName evidence="3">Condensation domain-containing protein</fullName>
    </recommendedName>
</protein>
<evidence type="ECO:0000313" key="2">
    <source>
        <dbReference type="Proteomes" id="UP001470230"/>
    </source>
</evidence>
<evidence type="ECO:0000313" key="1">
    <source>
        <dbReference type="EMBL" id="KAK8866761.1"/>
    </source>
</evidence>
<sequence>MALRQPISRQYYFDMDAKAMIQLTLQIESPDVIPKLIDYYKNTVIPLHLKQEGNYLVHHNDYIPVFEIPHNEHTRTLADTANYVSQHYTRPFTESLASISAGDNKVVLNIVHCIADGGYFKLLVDGFLNGIYPRNHKLAPFPDDSIDLYSNLIKKAPSSGYLWADNPYTTRVTTHDPQFHPSDTKKGISYYTIRTPSKSLKCYNPKKNKISGFSEVLWLSQILAAMAHKDQMIESGGVTTCVDLRQWIENPQKVDPFSVCNSFSAVTPFSEIEPNMTLKQLARNLRNNLNYRLNRLEQFSFVKAFNSEQIENHEKKDTEKDTKLVGSALEITSMGTLNLKRPLVDAWTSFTVLPVHAGQIVSLMSFGVKSEEIDDVILRLRYSADHFSDREMKVYGKSIDYFLHNIDNNLSVKEALYEIKRFQSHI</sequence>
<gene>
    <name evidence="1" type="ORF">M9Y10_009729</name>
</gene>
<proteinExistence type="predicted"/>
<comment type="caution">
    <text evidence="1">The sequence shown here is derived from an EMBL/GenBank/DDBJ whole genome shotgun (WGS) entry which is preliminary data.</text>
</comment>
<keyword evidence="2" id="KW-1185">Reference proteome</keyword>
<dbReference type="Proteomes" id="UP001470230">
    <property type="component" value="Unassembled WGS sequence"/>
</dbReference>
<organism evidence="1 2">
    <name type="scientific">Tritrichomonas musculus</name>
    <dbReference type="NCBI Taxonomy" id="1915356"/>
    <lineage>
        <taxon>Eukaryota</taxon>
        <taxon>Metamonada</taxon>
        <taxon>Parabasalia</taxon>
        <taxon>Tritrichomonadida</taxon>
        <taxon>Tritrichomonadidae</taxon>
        <taxon>Tritrichomonas</taxon>
    </lineage>
</organism>
<name>A0ABR2IQP2_9EUKA</name>
<reference evidence="1 2" key="1">
    <citation type="submission" date="2024-04" db="EMBL/GenBank/DDBJ databases">
        <title>Tritrichomonas musculus Genome.</title>
        <authorList>
            <person name="Alves-Ferreira E."/>
            <person name="Grigg M."/>
            <person name="Lorenzi H."/>
            <person name="Galac M."/>
        </authorList>
    </citation>
    <scope>NUCLEOTIDE SEQUENCE [LARGE SCALE GENOMIC DNA]</scope>
    <source>
        <strain evidence="1 2">EAF2021</strain>
    </source>
</reference>
<dbReference type="EMBL" id="JAPFFF010000015">
    <property type="protein sequence ID" value="KAK8866761.1"/>
    <property type="molecule type" value="Genomic_DNA"/>
</dbReference>
<accession>A0ABR2IQP2</accession>
<evidence type="ECO:0008006" key="3">
    <source>
        <dbReference type="Google" id="ProtNLM"/>
    </source>
</evidence>